<dbReference type="PROSITE" id="PS50109">
    <property type="entry name" value="HIS_KIN"/>
    <property type="match status" value="1"/>
</dbReference>
<keyword evidence="3" id="KW-0597">Phosphoprotein</keyword>
<dbReference type="InterPro" id="IPR005467">
    <property type="entry name" value="His_kinase_dom"/>
</dbReference>
<evidence type="ECO:0000259" key="7">
    <source>
        <dbReference type="PROSITE" id="PS50109"/>
    </source>
</evidence>
<comment type="catalytic activity">
    <reaction evidence="1">
        <text>ATP + protein L-histidine = ADP + protein N-phospho-L-histidine.</text>
        <dbReference type="EC" id="2.7.13.3"/>
    </reaction>
</comment>
<dbReference type="SUPFAM" id="SSF55874">
    <property type="entry name" value="ATPase domain of HSP90 chaperone/DNA topoisomerase II/histidine kinase"/>
    <property type="match status" value="1"/>
</dbReference>
<keyword evidence="5 8" id="KW-0418">Kinase</keyword>
<keyword evidence="9" id="KW-1185">Reference proteome</keyword>
<evidence type="ECO:0000256" key="1">
    <source>
        <dbReference type="ARBA" id="ARBA00000085"/>
    </source>
</evidence>
<evidence type="ECO:0000256" key="2">
    <source>
        <dbReference type="ARBA" id="ARBA00012438"/>
    </source>
</evidence>
<dbReference type="Proteomes" id="UP000008130">
    <property type="component" value="Chromosome"/>
</dbReference>
<evidence type="ECO:0000256" key="6">
    <source>
        <dbReference type="SAM" id="Phobius"/>
    </source>
</evidence>
<dbReference type="InterPro" id="IPR035965">
    <property type="entry name" value="PAS-like_dom_sf"/>
</dbReference>
<gene>
    <name evidence="8" type="ordered locus">SL003B_2948</name>
</gene>
<keyword evidence="6" id="KW-0472">Membrane</keyword>
<dbReference type="Pfam" id="PF00512">
    <property type="entry name" value="HisKA"/>
    <property type="match status" value="1"/>
</dbReference>
<name>F2IV40_POLGS</name>
<evidence type="ECO:0000256" key="5">
    <source>
        <dbReference type="ARBA" id="ARBA00022777"/>
    </source>
</evidence>
<dbReference type="STRING" id="991905.SL003B_2948"/>
<dbReference type="GO" id="GO:0000155">
    <property type="term" value="F:phosphorelay sensor kinase activity"/>
    <property type="evidence" value="ECO:0007669"/>
    <property type="project" value="InterPro"/>
</dbReference>
<sequence>MPVLGQAVSRFVDALIHPSVVDDDLRAPRHRAFLIATLVAGTAALILLPLYLALVGPTSLPLTLGLAWAIGQWPLAMYLSRTGNLAVAHGASAGLFAVFIGAMCALTGGIQSFAVVWLLMAPLEAALSGERRVVVLVAILCAAEAAALALFAQPVAVFGFAGHIAGHETVSALFALAYASMLALRIGLEQHRSENLVRDRDQRLKLLSENVDDLVAVLGEGGDVLSLAGPADRLLGAPARLIRTDGLFQRVHVADRPLFLKTVSDAACDEVPRCAELRIRTGATRPGEVGIADYRWMEMTCRRPPVRSGASASGTVVAVLRDISARRLHDDALAAERSAAEATSAARTRFLASIGQELRTPLNAILGFADLLRAGSSPSDDSRSRKYIDLIHQSGTHLLQMVEDLLDMSKIEAGRYDLSIEPFDLPQCLETCRHMLATEASGKGIEIVTEVDNGLGAFPADRRACMQIVLSLLSNAVKFGASGSRMVLCARRDRDRVELSVRDSGPGIAATDLPRLGQSYFRTRDPALCEAPGTGLGLSVVKALAELYGGAMTVDSLPGTGTCVTVTLPLRTAHAGAAGEVGALRNTA</sequence>
<feature type="transmembrane region" description="Helical" evidence="6">
    <location>
        <begin position="133"/>
        <end position="158"/>
    </location>
</feature>
<dbReference type="HOGENOM" id="CLU_000445_89_22_5"/>
<dbReference type="KEGG" id="pgv:SL003B_2948"/>
<evidence type="ECO:0000256" key="3">
    <source>
        <dbReference type="ARBA" id="ARBA00022553"/>
    </source>
</evidence>
<dbReference type="PRINTS" id="PR00344">
    <property type="entry name" value="BCTRLSENSOR"/>
</dbReference>
<feature type="transmembrane region" description="Helical" evidence="6">
    <location>
        <begin position="91"/>
        <end position="121"/>
    </location>
</feature>
<dbReference type="Gene3D" id="3.30.565.10">
    <property type="entry name" value="Histidine kinase-like ATPase, C-terminal domain"/>
    <property type="match status" value="1"/>
</dbReference>
<accession>F2IV40</accession>
<evidence type="ECO:0000313" key="9">
    <source>
        <dbReference type="Proteomes" id="UP000008130"/>
    </source>
</evidence>
<keyword evidence="4" id="KW-0808">Transferase</keyword>
<dbReference type="InterPro" id="IPR036890">
    <property type="entry name" value="HATPase_C_sf"/>
</dbReference>
<protein>
    <recommendedName>
        <fullName evidence="2">histidine kinase</fullName>
        <ecNumber evidence="2">2.7.13.3</ecNumber>
    </recommendedName>
</protein>
<reference evidence="8 9" key="1">
    <citation type="journal article" date="2011" name="J. Bacteriol.">
        <title>Complete genome sequence of Polymorphum gilvum SL003B-26A1T, a crude oil-degrading bacterium from oil-polluted saline soil.</title>
        <authorList>
            <person name="Li S.G."/>
            <person name="Tang Y.Q."/>
            <person name="Nie Y."/>
            <person name="Cai M."/>
            <person name="Wu X.L."/>
        </authorList>
    </citation>
    <scope>NUCLEOTIDE SEQUENCE [LARGE SCALE GENOMIC DNA]</scope>
    <source>
        <strain evidence="9">LMG 25793 / CGMCC 1.9160 / SL003B-26A1</strain>
    </source>
</reference>
<dbReference type="GO" id="GO:0009927">
    <property type="term" value="F:histidine phosphotransfer kinase activity"/>
    <property type="evidence" value="ECO:0007669"/>
    <property type="project" value="TreeGrafter"/>
</dbReference>
<dbReference type="InterPro" id="IPR036097">
    <property type="entry name" value="HisK_dim/P_sf"/>
</dbReference>
<dbReference type="InterPro" id="IPR003661">
    <property type="entry name" value="HisK_dim/P_dom"/>
</dbReference>
<keyword evidence="6" id="KW-0812">Transmembrane</keyword>
<dbReference type="Gene3D" id="1.10.287.130">
    <property type="match status" value="1"/>
</dbReference>
<dbReference type="SMART" id="SM00387">
    <property type="entry name" value="HATPase_c"/>
    <property type="match status" value="1"/>
</dbReference>
<dbReference type="PANTHER" id="PTHR43047:SF72">
    <property type="entry name" value="OSMOSENSING HISTIDINE PROTEIN KINASE SLN1"/>
    <property type="match status" value="1"/>
</dbReference>
<evidence type="ECO:0000256" key="4">
    <source>
        <dbReference type="ARBA" id="ARBA00022679"/>
    </source>
</evidence>
<dbReference type="PANTHER" id="PTHR43047">
    <property type="entry name" value="TWO-COMPONENT HISTIDINE PROTEIN KINASE"/>
    <property type="match status" value="1"/>
</dbReference>
<dbReference type="Gene3D" id="3.30.450.20">
    <property type="entry name" value="PAS domain"/>
    <property type="match status" value="1"/>
</dbReference>
<keyword evidence="6" id="KW-1133">Transmembrane helix</keyword>
<dbReference type="EMBL" id="CP002568">
    <property type="protein sequence ID" value="ADZ71371.1"/>
    <property type="molecule type" value="Genomic_DNA"/>
</dbReference>
<dbReference type="InterPro" id="IPR004358">
    <property type="entry name" value="Sig_transdc_His_kin-like_C"/>
</dbReference>
<dbReference type="eggNOG" id="COG2205">
    <property type="taxonomic scope" value="Bacteria"/>
</dbReference>
<dbReference type="InterPro" id="IPR003594">
    <property type="entry name" value="HATPase_dom"/>
</dbReference>
<dbReference type="GO" id="GO:0005886">
    <property type="term" value="C:plasma membrane"/>
    <property type="evidence" value="ECO:0007669"/>
    <property type="project" value="TreeGrafter"/>
</dbReference>
<feature type="transmembrane region" description="Helical" evidence="6">
    <location>
        <begin position="32"/>
        <end position="54"/>
    </location>
</feature>
<proteinExistence type="predicted"/>
<dbReference type="EC" id="2.7.13.3" evidence="2"/>
<organism evidence="8 9">
    <name type="scientific">Polymorphum gilvum (strain LMG 25793 / CGMCC 1.9160 / SL003B-26A1)</name>
    <dbReference type="NCBI Taxonomy" id="991905"/>
    <lineage>
        <taxon>Bacteria</taxon>
        <taxon>Pseudomonadati</taxon>
        <taxon>Pseudomonadota</taxon>
        <taxon>Alphaproteobacteria</taxon>
        <taxon>Rhodobacterales</taxon>
        <taxon>Paracoccaceae</taxon>
        <taxon>Polymorphum</taxon>
    </lineage>
</organism>
<dbReference type="SUPFAM" id="SSF55785">
    <property type="entry name" value="PYP-like sensor domain (PAS domain)"/>
    <property type="match status" value="1"/>
</dbReference>
<dbReference type="AlphaFoldDB" id="F2IV40"/>
<dbReference type="Pfam" id="PF02518">
    <property type="entry name" value="HATPase_c"/>
    <property type="match status" value="1"/>
</dbReference>
<dbReference type="SUPFAM" id="SSF47384">
    <property type="entry name" value="Homodimeric domain of signal transducing histidine kinase"/>
    <property type="match status" value="1"/>
</dbReference>
<dbReference type="CDD" id="cd00082">
    <property type="entry name" value="HisKA"/>
    <property type="match status" value="1"/>
</dbReference>
<feature type="domain" description="Histidine kinase" evidence="7">
    <location>
        <begin position="353"/>
        <end position="572"/>
    </location>
</feature>
<dbReference type="SMART" id="SM00388">
    <property type="entry name" value="HisKA"/>
    <property type="match status" value="1"/>
</dbReference>
<evidence type="ECO:0000313" key="8">
    <source>
        <dbReference type="EMBL" id="ADZ71371.1"/>
    </source>
</evidence>